<dbReference type="Pfam" id="PF00496">
    <property type="entry name" value="SBP_bac_5"/>
    <property type="match status" value="1"/>
</dbReference>
<comment type="similarity">
    <text evidence="1">Belongs to the bacterial solute-binding protein 5 family.</text>
</comment>
<dbReference type="InterPro" id="IPR039424">
    <property type="entry name" value="SBP_5"/>
</dbReference>
<proteinExistence type="inferred from homology"/>
<keyword evidence="2" id="KW-0732">Signal</keyword>
<dbReference type="GO" id="GO:1904680">
    <property type="term" value="F:peptide transmembrane transporter activity"/>
    <property type="evidence" value="ECO:0007669"/>
    <property type="project" value="TreeGrafter"/>
</dbReference>
<dbReference type="GO" id="GO:0030288">
    <property type="term" value="C:outer membrane-bounded periplasmic space"/>
    <property type="evidence" value="ECO:0007669"/>
    <property type="project" value="UniProtKB-ARBA"/>
</dbReference>
<dbReference type="Proteomes" id="UP000712673">
    <property type="component" value="Unassembled WGS sequence"/>
</dbReference>
<dbReference type="PANTHER" id="PTHR30290:SF38">
    <property type="entry name" value="D,D-DIPEPTIDE-BINDING PERIPLASMIC PROTEIN DDPA-RELATED"/>
    <property type="match status" value="1"/>
</dbReference>
<dbReference type="AlphaFoldDB" id="A0A937W8Z2"/>
<dbReference type="Gene3D" id="3.10.105.10">
    <property type="entry name" value="Dipeptide-binding Protein, Domain 3"/>
    <property type="match status" value="1"/>
</dbReference>
<organism evidence="4 5">
    <name type="scientific">Tectimicrobiota bacterium</name>
    <dbReference type="NCBI Taxonomy" id="2528274"/>
    <lineage>
        <taxon>Bacteria</taxon>
        <taxon>Pseudomonadati</taxon>
        <taxon>Nitrospinota/Tectimicrobiota group</taxon>
        <taxon>Candidatus Tectimicrobiota</taxon>
    </lineage>
</organism>
<dbReference type="SUPFAM" id="SSF53850">
    <property type="entry name" value="Periplasmic binding protein-like II"/>
    <property type="match status" value="1"/>
</dbReference>
<comment type="caution">
    <text evidence="4">The sequence shown here is derived from an EMBL/GenBank/DDBJ whole genome shotgun (WGS) entry which is preliminary data.</text>
</comment>
<accession>A0A937W8Z2</accession>
<dbReference type="InterPro" id="IPR030678">
    <property type="entry name" value="Peptide/Ni-bd"/>
</dbReference>
<sequence>FTGRDVRHAIFLITQPESVQTDAGFWRTLMGIEKHDTIEDVLKKVAQQVEIVHDHQVIIRTTVAAPELVDSLSATSDLVMESKARWDAGGKELYGQQVVGTGPFEFVERKVGSYVLYKRVENHWRQTPAFKELEFRWVPEGVTRLATLVADEVHISDIDRALQKDAISKGMHIISSTLTSIGHEWLFGGMYFATPDKLEAKQPFTDKRVRQALNMAINRKAIAANILGGKAQPMLVTRVNQQADEVLWPGIWNPAWEKSAEMLYGYNPTKARALLEEAGYKNGFEFTVYLYTLPGLPEMVDMGQALALDWEAIGLKPKLVEIDFPRVREQYRTKSIHGAIWPLRGSPNALNIFRIFNKAKNSVVYAYEHPYIEERLTALDRTVDKTDRARLLREIADHKFHEFADMPLFWLSAEAGVNPKYIAEYVFPGSITGFFTHLEYLQLVR</sequence>
<evidence type="ECO:0000256" key="1">
    <source>
        <dbReference type="ARBA" id="ARBA00005695"/>
    </source>
</evidence>
<dbReference type="GO" id="GO:0015833">
    <property type="term" value="P:peptide transport"/>
    <property type="evidence" value="ECO:0007669"/>
    <property type="project" value="TreeGrafter"/>
</dbReference>
<evidence type="ECO:0000259" key="3">
    <source>
        <dbReference type="Pfam" id="PF00496"/>
    </source>
</evidence>
<feature type="domain" description="Solute-binding protein family 5" evidence="3">
    <location>
        <begin position="4"/>
        <end position="334"/>
    </location>
</feature>
<evidence type="ECO:0000256" key="2">
    <source>
        <dbReference type="ARBA" id="ARBA00022729"/>
    </source>
</evidence>
<feature type="non-terminal residue" evidence="4">
    <location>
        <position position="1"/>
    </location>
</feature>
<dbReference type="InterPro" id="IPR000914">
    <property type="entry name" value="SBP_5_dom"/>
</dbReference>
<dbReference type="CDD" id="cd00995">
    <property type="entry name" value="PBP2_NikA_DppA_OppA_like"/>
    <property type="match status" value="1"/>
</dbReference>
<dbReference type="GO" id="GO:0043190">
    <property type="term" value="C:ATP-binding cassette (ABC) transporter complex"/>
    <property type="evidence" value="ECO:0007669"/>
    <property type="project" value="InterPro"/>
</dbReference>
<gene>
    <name evidence="4" type="ORF">FJZ47_25595</name>
</gene>
<dbReference type="PANTHER" id="PTHR30290">
    <property type="entry name" value="PERIPLASMIC BINDING COMPONENT OF ABC TRANSPORTER"/>
    <property type="match status" value="1"/>
</dbReference>
<name>A0A937W8Z2_UNCTE</name>
<evidence type="ECO:0000313" key="5">
    <source>
        <dbReference type="Proteomes" id="UP000712673"/>
    </source>
</evidence>
<dbReference type="EMBL" id="VGLS01001223">
    <property type="protein sequence ID" value="MBM3227156.1"/>
    <property type="molecule type" value="Genomic_DNA"/>
</dbReference>
<protein>
    <submittedName>
        <fullName evidence="4">ABC transporter substrate-binding protein</fullName>
    </submittedName>
</protein>
<dbReference type="Gene3D" id="3.40.190.10">
    <property type="entry name" value="Periplasmic binding protein-like II"/>
    <property type="match status" value="1"/>
</dbReference>
<reference evidence="4" key="1">
    <citation type="submission" date="2019-03" db="EMBL/GenBank/DDBJ databases">
        <title>Lake Tanganyika Metagenome-Assembled Genomes (MAGs).</title>
        <authorList>
            <person name="Tran P."/>
        </authorList>
    </citation>
    <scope>NUCLEOTIDE SEQUENCE</scope>
    <source>
        <strain evidence="4">K_DeepCast_65m_m2_066</strain>
    </source>
</reference>
<dbReference type="PIRSF" id="PIRSF002741">
    <property type="entry name" value="MppA"/>
    <property type="match status" value="1"/>
</dbReference>
<evidence type="ECO:0000313" key="4">
    <source>
        <dbReference type="EMBL" id="MBM3227156.1"/>
    </source>
</evidence>